<dbReference type="Proteomes" id="UP001320420">
    <property type="component" value="Unassembled WGS sequence"/>
</dbReference>
<gene>
    <name evidence="2" type="ORF">SLS62_002284</name>
</gene>
<evidence type="ECO:0000256" key="1">
    <source>
        <dbReference type="SAM" id="MobiDB-lite"/>
    </source>
</evidence>
<name>A0AAN9YQY8_9PEZI</name>
<dbReference type="AlphaFoldDB" id="A0AAN9YQY8"/>
<protein>
    <submittedName>
        <fullName evidence="2">Uncharacterized protein</fullName>
    </submittedName>
</protein>
<organism evidence="2 3">
    <name type="scientific">Diatrype stigma</name>
    <dbReference type="NCBI Taxonomy" id="117547"/>
    <lineage>
        <taxon>Eukaryota</taxon>
        <taxon>Fungi</taxon>
        <taxon>Dikarya</taxon>
        <taxon>Ascomycota</taxon>
        <taxon>Pezizomycotina</taxon>
        <taxon>Sordariomycetes</taxon>
        <taxon>Xylariomycetidae</taxon>
        <taxon>Xylariales</taxon>
        <taxon>Diatrypaceae</taxon>
        <taxon>Diatrype</taxon>
    </lineage>
</organism>
<dbReference type="EMBL" id="JAKJXP020000011">
    <property type="protein sequence ID" value="KAK7755673.1"/>
    <property type="molecule type" value="Genomic_DNA"/>
</dbReference>
<evidence type="ECO:0000313" key="3">
    <source>
        <dbReference type="Proteomes" id="UP001320420"/>
    </source>
</evidence>
<reference evidence="2 3" key="1">
    <citation type="submission" date="2024-02" db="EMBL/GenBank/DDBJ databases">
        <title>De novo assembly and annotation of 12 fungi associated with fruit tree decline syndrome in Ontario, Canada.</title>
        <authorList>
            <person name="Sulman M."/>
            <person name="Ellouze W."/>
            <person name="Ilyukhin E."/>
        </authorList>
    </citation>
    <scope>NUCLEOTIDE SEQUENCE [LARGE SCALE GENOMIC DNA]</scope>
    <source>
        <strain evidence="2 3">M11/M66-122</strain>
    </source>
</reference>
<dbReference type="Pfam" id="PF10346">
    <property type="entry name" value="Con-6"/>
    <property type="match status" value="1"/>
</dbReference>
<comment type="caution">
    <text evidence="2">The sequence shown here is derived from an EMBL/GenBank/DDBJ whole genome shotgun (WGS) entry which is preliminary data.</text>
</comment>
<feature type="region of interest" description="Disordered" evidence="1">
    <location>
        <begin position="1"/>
        <end position="86"/>
    </location>
</feature>
<dbReference type="InterPro" id="IPR018824">
    <property type="entry name" value="Conidiation-specific_6"/>
</dbReference>
<accession>A0AAN9YQY8</accession>
<feature type="compositionally biased region" description="Polar residues" evidence="1">
    <location>
        <begin position="20"/>
        <end position="45"/>
    </location>
</feature>
<sequence>MDSAGAKSTMSRDMEELTTGKEQISKSVQGHKANLSNPNTSGQSKENSREAIEAMGGEAAHYGNIEQPRSKDAADKLEGSRAMAVE</sequence>
<feature type="compositionally biased region" description="Basic and acidic residues" evidence="1">
    <location>
        <begin position="10"/>
        <end position="19"/>
    </location>
</feature>
<evidence type="ECO:0000313" key="2">
    <source>
        <dbReference type="EMBL" id="KAK7755673.1"/>
    </source>
</evidence>
<proteinExistence type="predicted"/>
<feature type="compositionally biased region" description="Basic and acidic residues" evidence="1">
    <location>
        <begin position="68"/>
        <end position="79"/>
    </location>
</feature>
<keyword evidence="3" id="KW-1185">Reference proteome</keyword>